<reference evidence="6 7" key="1">
    <citation type="submission" date="2018-11" db="EMBL/GenBank/DDBJ databases">
        <title>Chitinophaga lutea sp.nov., isolate from arsenic contaminated soil.</title>
        <authorList>
            <person name="Zong Y."/>
        </authorList>
    </citation>
    <scope>NUCLEOTIDE SEQUENCE [LARGE SCALE GENOMIC DNA]</scope>
    <source>
        <strain evidence="6 7">ZY74</strain>
    </source>
</reference>
<evidence type="ECO:0000256" key="1">
    <source>
        <dbReference type="ARBA" id="ARBA00023015"/>
    </source>
</evidence>
<organism evidence="6 7">
    <name type="scientific">Chitinophaga lutea</name>
    <dbReference type="NCBI Taxonomy" id="2488634"/>
    <lineage>
        <taxon>Bacteria</taxon>
        <taxon>Pseudomonadati</taxon>
        <taxon>Bacteroidota</taxon>
        <taxon>Chitinophagia</taxon>
        <taxon>Chitinophagales</taxon>
        <taxon>Chitinophagaceae</taxon>
        <taxon>Chitinophaga</taxon>
    </lineage>
</organism>
<feature type="compositionally biased region" description="Low complexity" evidence="4">
    <location>
        <begin position="354"/>
        <end position="365"/>
    </location>
</feature>
<dbReference type="AlphaFoldDB" id="A0A3N4PVI6"/>
<evidence type="ECO:0000256" key="4">
    <source>
        <dbReference type="SAM" id="MobiDB-lite"/>
    </source>
</evidence>
<dbReference type="OrthoDB" id="9803256at2"/>
<dbReference type="SMART" id="SM00354">
    <property type="entry name" value="HTH_LACI"/>
    <property type="match status" value="1"/>
</dbReference>
<dbReference type="Gene3D" id="1.10.260.40">
    <property type="entry name" value="lambda repressor-like DNA-binding domains"/>
    <property type="match status" value="1"/>
</dbReference>
<dbReference type="PROSITE" id="PS50932">
    <property type="entry name" value="HTH_LACI_2"/>
    <property type="match status" value="1"/>
</dbReference>
<dbReference type="InterPro" id="IPR046335">
    <property type="entry name" value="LacI/GalR-like_sensor"/>
</dbReference>
<dbReference type="GO" id="GO:0000976">
    <property type="term" value="F:transcription cis-regulatory region binding"/>
    <property type="evidence" value="ECO:0007669"/>
    <property type="project" value="TreeGrafter"/>
</dbReference>
<evidence type="ECO:0000256" key="3">
    <source>
        <dbReference type="ARBA" id="ARBA00023163"/>
    </source>
</evidence>
<dbReference type="Pfam" id="PF00356">
    <property type="entry name" value="LacI"/>
    <property type="match status" value="1"/>
</dbReference>
<dbReference type="EMBL" id="RPDH01000001">
    <property type="protein sequence ID" value="RPE12632.1"/>
    <property type="molecule type" value="Genomic_DNA"/>
</dbReference>
<dbReference type="Gene3D" id="3.40.50.2300">
    <property type="match status" value="2"/>
</dbReference>
<dbReference type="InterPro" id="IPR028082">
    <property type="entry name" value="Peripla_BP_I"/>
</dbReference>
<dbReference type="RefSeq" id="WP_123845144.1">
    <property type="nucleotide sequence ID" value="NZ_RPDH01000001.1"/>
</dbReference>
<evidence type="ECO:0000313" key="7">
    <source>
        <dbReference type="Proteomes" id="UP000278351"/>
    </source>
</evidence>
<keyword evidence="1" id="KW-0805">Transcription regulation</keyword>
<dbReference type="PANTHER" id="PTHR30146">
    <property type="entry name" value="LACI-RELATED TRANSCRIPTIONAL REPRESSOR"/>
    <property type="match status" value="1"/>
</dbReference>
<name>A0A3N4PVI6_9BACT</name>
<protein>
    <submittedName>
        <fullName evidence="6">LacI family transcriptional regulator</fullName>
    </submittedName>
</protein>
<feature type="domain" description="HTH lacI-type" evidence="5">
    <location>
        <begin position="8"/>
        <end position="62"/>
    </location>
</feature>
<accession>A0A3N4PVI6</accession>
<evidence type="ECO:0000313" key="6">
    <source>
        <dbReference type="EMBL" id="RPE12632.1"/>
    </source>
</evidence>
<dbReference type="PANTHER" id="PTHR30146:SF109">
    <property type="entry name" value="HTH-TYPE TRANSCRIPTIONAL REGULATOR GALS"/>
    <property type="match status" value="1"/>
</dbReference>
<proteinExistence type="predicted"/>
<dbReference type="CDD" id="cd06267">
    <property type="entry name" value="PBP1_LacI_sugar_binding-like"/>
    <property type="match status" value="1"/>
</dbReference>
<feature type="region of interest" description="Disordered" evidence="4">
    <location>
        <begin position="341"/>
        <end position="371"/>
    </location>
</feature>
<evidence type="ECO:0000259" key="5">
    <source>
        <dbReference type="PROSITE" id="PS50932"/>
    </source>
</evidence>
<keyword evidence="2" id="KW-0238">DNA-binding</keyword>
<keyword evidence="3" id="KW-0804">Transcription</keyword>
<dbReference type="GO" id="GO:0003700">
    <property type="term" value="F:DNA-binding transcription factor activity"/>
    <property type="evidence" value="ECO:0007669"/>
    <property type="project" value="TreeGrafter"/>
</dbReference>
<dbReference type="SUPFAM" id="SSF53822">
    <property type="entry name" value="Periplasmic binding protein-like I"/>
    <property type="match status" value="1"/>
</dbReference>
<evidence type="ECO:0000256" key="2">
    <source>
        <dbReference type="ARBA" id="ARBA00023125"/>
    </source>
</evidence>
<dbReference type="Proteomes" id="UP000278351">
    <property type="component" value="Unassembled WGS sequence"/>
</dbReference>
<dbReference type="CDD" id="cd01392">
    <property type="entry name" value="HTH_LacI"/>
    <property type="match status" value="1"/>
</dbReference>
<dbReference type="Pfam" id="PF13377">
    <property type="entry name" value="Peripla_BP_3"/>
    <property type="match status" value="1"/>
</dbReference>
<gene>
    <name evidence="6" type="ORF">EGT74_03535</name>
</gene>
<comment type="caution">
    <text evidence="6">The sequence shown here is derived from an EMBL/GenBank/DDBJ whole genome shotgun (WGS) entry which is preliminary data.</text>
</comment>
<dbReference type="InterPro" id="IPR000843">
    <property type="entry name" value="HTH_LacI"/>
</dbReference>
<dbReference type="SUPFAM" id="SSF47413">
    <property type="entry name" value="lambda repressor-like DNA-binding domains"/>
    <property type="match status" value="1"/>
</dbReference>
<sequence length="371" mass="41522">MSSLRSEKTIVDIAEELELSVSTVSRALNDHPNISAKTKERVKKMARKLGYRPNAMAAGLRNNKSKTIGLIVPRISMFFPATISTIIQNKLQEFGYNLIICQSNDSLEQEIELANTLYSARVDGLAVSATLYTTDFSHFDIFKQQNTPIVFFDRTPKDYNVKVIKGDDFLGGYKATEHLVEKGCKDIVHISGPLTCNLYTERLAGYKEALQRHKLPYKKHRVFFHELTRENAWQTAEKIFAQKPYPDGIFATNDTTAITILEYCRKHGIKVPEECKIVGYSNDPRTEIITPSITSVDQFPATMGERIVAALMDLIQARHPAAYRHSQEIVPIQLVERESSGGTGWEIPDPVSNGKTAVATGATAKAVKKKK</sequence>
<keyword evidence="7" id="KW-1185">Reference proteome</keyword>
<dbReference type="InterPro" id="IPR010982">
    <property type="entry name" value="Lambda_DNA-bd_dom_sf"/>
</dbReference>